<comment type="caution">
    <text evidence="1">The sequence shown here is derived from an EMBL/GenBank/DDBJ whole genome shotgun (WGS) entry which is preliminary data.</text>
</comment>
<keyword evidence="2" id="KW-1185">Reference proteome</keyword>
<dbReference type="Proteomes" id="UP001361239">
    <property type="component" value="Unassembled WGS sequence"/>
</dbReference>
<accession>A0ABU8RQK3</accession>
<proteinExistence type="predicted"/>
<name>A0ABU8RQK3_9SPHN</name>
<reference evidence="1 2" key="1">
    <citation type="submission" date="2024-03" db="EMBL/GenBank/DDBJ databases">
        <authorList>
            <person name="Jo J.-H."/>
        </authorList>
    </citation>
    <scope>NUCLEOTIDE SEQUENCE [LARGE SCALE GENOMIC DNA]</scope>
    <source>
        <strain evidence="1 2">PS1R-30</strain>
    </source>
</reference>
<dbReference type="EMBL" id="JBBHJZ010000001">
    <property type="protein sequence ID" value="MEJ5975282.1"/>
    <property type="molecule type" value="Genomic_DNA"/>
</dbReference>
<dbReference type="Pfam" id="PF13852">
    <property type="entry name" value="DUF4197"/>
    <property type="match status" value="1"/>
</dbReference>
<gene>
    <name evidence="1" type="ORF">WG901_01440</name>
</gene>
<sequence>MARRDWDRRELIAGIGASACLALFAEQAGAATGLGGAFSDILGRATDSSLDRLAQPGAFYNDPAVRIGLPMLGGQAGGLGNVLGRALDAGQRLGLTDNLIRKLNDAAGIAAREAKPVFRNSISRLTLADVPDIARQNDGASQYLRRSAGDELHGKLRPLVDAGLAQVGAYRQLDAVAKQSSLIRAAGLSRDGLGRTVTEQALNGIFRYIGGEEARLRANPLGTAGGVLKGILGN</sequence>
<evidence type="ECO:0000313" key="1">
    <source>
        <dbReference type="EMBL" id="MEJ5975282.1"/>
    </source>
</evidence>
<dbReference type="RefSeq" id="WP_339585243.1">
    <property type="nucleotide sequence ID" value="NZ_JBBHJZ010000001.1"/>
</dbReference>
<protein>
    <submittedName>
        <fullName evidence="1">DUF4197 domain-containing protein</fullName>
    </submittedName>
</protein>
<organism evidence="1 2">
    <name type="scientific">Novosphingobium anseongense</name>
    <dbReference type="NCBI Taxonomy" id="3133436"/>
    <lineage>
        <taxon>Bacteria</taxon>
        <taxon>Pseudomonadati</taxon>
        <taxon>Pseudomonadota</taxon>
        <taxon>Alphaproteobacteria</taxon>
        <taxon>Sphingomonadales</taxon>
        <taxon>Sphingomonadaceae</taxon>
        <taxon>Novosphingobium</taxon>
    </lineage>
</organism>
<evidence type="ECO:0000313" key="2">
    <source>
        <dbReference type="Proteomes" id="UP001361239"/>
    </source>
</evidence>
<dbReference type="InterPro" id="IPR025245">
    <property type="entry name" value="DUF4197"/>
</dbReference>